<dbReference type="Pfam" id="PF01061">
    <property type="entry name" value="ABC2_membrane"/>
    <property type="match status" value="1"/>
</dbReference>
<evidence type="ECO:0000256" key="1">
    <source>
        <dbReference type="ARBA" id="ARBA00004141"/>
    </source>
</evidence>
<dbReference type="HOGENOM" id="CLU_039483_3_0_4"/>
<dbReference type="PROSITE" id="PS51012">
    <property type="entry name" value="ABC_TM2"/>
    <property type="match status" value="1"/>
</dbReference>
<dbReference type="GO" id="GO:0043190">
    <property type="term" value="C:ATP-binding cassette (ABC) transporter complex"/>
    <property type="evidence" value="ECO:0007669"/>
    <property type="project" value="InterPro"/>
</dbReference>
<evidence type="ECO:0000256" key="5">
    <source>
        <dbReference type="RuleBase" id="RU361157"/>
    </source>
</evidence>
<dbReference type="PRINTS" id="PR00164">
    <property type="entry name" value="ABC2TRNSPORT"/>
</dbReference>
<dbReference type="InterPro" id="IPR052522">
    <property type="entry name" value="ABC-2_transport_permease"/>
</dbReference>
<evidence type="ECO:0000256" key="3">
    <source>
        <dbReference type="ARBA" id="ARBA00022989"/>
    </source>
</evidence>
<proteinExistence type="inferred from homology"/>
<comment type="similarity">
    <text evidence="5">Belongs to the ABC-2 integral membrane protein family.</text>
</comment>
<dbReference type="BioCyc" id="TINT75379:TINT_RS04295-MONOMER"/>
<keyword evidence="5" id="KW-0813">Transport</keyword>
<dbReference type="PIRSF" id="PIRSF006648">
    <property type="entry name" value="DrrB"/>
    <property type="match status" value="1"/>
</dbReference>
<keyword evidence="5" id="KW-1003">Cell membrane</keyword>
<dbReference type="GO" id="GO:0140359">
    <property type="term" value="F:ABC-type transporter activity"/>
    <property type="evidence" value="ECO:0007669"/>
    <property type="project" value="InterPro"/>
</dbReference>
<feature type="domain" description="ABC transmembrane type-2" evidence="6">
    <location>
        <begin position="17"/>
        <end position="246"/>
    </location>
</feature>
<dbReference type="STRING" id="75379.Tint_0858"/>
<dbReference type="EMBL" id="CP002021">
    <property type="protein sequence ID" value="ADG30252.1"/>
    <property type="molecule type" value="Genomic_DNA"/>
</dbReference>
<organism evidence="7">
    <name type="scientific">Thiomonas intermedia (strain K12)</name>
    <name type="common">Thiobacillus intermedius</name>
    <dbReference type="NCBI Taxonomy" id="75379"/>
    <lineage>
        <taxon>Bacteria</taxon>
        <taxon>Pseudomonadati</taxon>
        <taxon>Pseudomonadota</taxon>
        <taxon>Betaproteobacteria</taxon>
        <taxon>Burkholderiales</taxon>
        <taxon>Thiomonas</taxon>
    </lineage>
</organism>
<dbReference type="InterPro" id="IPR047817">
    <property type="entry name" value="ABC2_TM_bact-type"/>
</dbReference>
<dbReference type="InterPro" id="IPR013525">
    <property type="entry name" value="ABC2_TM"/>
</dbReference>
<comment type="subcellular location">
    <subcellularLocation>
        <location evidence="5">Cell inner membrane</location>
        <topology evidence="5">Multi-pass membrane protein</topology>
    </subcellularLocation>
    <subcellularLocation>
        <location evidence="1">Membrane</location>
        <topology evidence="1">Multi-pass membrane protein</topology>
    </subcellularLocation>
</comment>
<name>D5WYE4_THIK1</name>
<dbReference type="eggNOG" id="COG0842">
    <property type="taxonomic scope" value="Bacteria"/>
</dbReference>
<sequence>MTGLYTLLQKELQRFIKVGFQTVAAPVVTALLYLLIFSHAFTAHLQVFGHVPYTAFLIPGLMMMSVLQNAFANTSSSLIQSKITGNLVFVLLSPLKPWELFVAYVGASVLRGLMVGAGVLMVTMWFVPLTFVYPLWILIFAILGASMLGALGLIAGIWAEKFDQMAAFQNFIITPATFLSGVFYSVHSLPGFWKLASHLNPFFYLIDGFRYGFFGSGDVSPWISLLAALLGNLLCGGIALAMLVRGTKLRN</sequence>
<accession>D5WYE4</accession>
<feature type="transmembrane region" description="Helical" evidence="5">
    <location>
        <begin position="133"/>
        <end position="159"/>
    </location>
</feature>
<protein>
    <recommendedName>
        <fullName evidence="5">Transport permease protein</fullName>
    </recommendedName>
</protein>
<keyword evidence="3 5" id="KW-1133">Transmembrane helix</keyword>
<dbReference type="PANTHER" id="PTHR43332">
    <property type="entry name" value="INNER MEMBRANE TRANSPORT PERMEASE YADH-RELATED"/>
    <property type="match status" value="1"/>
</dbReference>
<evidence type="ECO:0000313" key="7">
    <source>
        <dbReference type="EMBL" id="ADG30252.1"/>
    </source>
</evidence>
<feature type="transmembrane region" description="Helical" evidence="5">
    <location>
        <begin position="53"/>
        <end position="72"/>
    </location>
</feature>
<keyword evidence="4 5" id="KW-0472">Membrane</keyword>
<reference evidence="7" key="1">
    <citation type="submission" date="2010-04" db="EMBL/GenBank/DDBJ databases">
        <title>Complete sequence of Thiomonas intermedia K12.</title>
        <authorList>
            <consortium name="US DOE Joint Genome Institute"/>
            <person name="Lucas S."/>
            <person name="Copeland A."/>
            <person name="Lapidus A."/>
            <person name="Cheng J.-F."/>
            <person name="Bruce D."/>
            <person name="Goodwin L."/>
            <person name="Pitluck S."/>
            <person name="Davenport K."/>
            <person name="Detter J.C."/>
            <person name="Han C."/>
            <person name="Tapia R."/>
            <person name="Land M."/>
            <person name="Hauser L."/>
            <person name="Kyrpides N."/>
            <person name="Ovchinnikova G."/>
            <person name="Kerfeld C.A."/>
            <person name="Cannon G.C."/>
            <person name="Heinhorst S."/>
            <person name="Woyke T."/>
        </authorList>
    </citation>
    <scope>NUCLEOTIDE SEQUENCE [LARGE SCALE GENOMIC DNA]</scope>
    <source>
        <strain evidence="7">K12</strain>
    </source>
</reference>
<dbReference type="KEGG" id="tin:Tint_0858"/>
<feature type="transmembrane region" description="Helical" evidence="5">
    <location>
        <begin position="20"/>
        <end position="41"/>
    </location>
</feature>
<dbReference type="AlphaFoldDB" id="D5WYE4"/>
<evidence type="ECO:0000259" key="6">
    <source>
        <dbReference type="PROSITE" id="PS51012"/>
    </source>
</evidence>
<keyword evidence="2 5" id="KW-0812">Transmembrane</keyword>
<feature type="transmembrane region" description="Helical" evidence="5">
    <location>
        <begin position="101"/>
        <end position="127"/>
    </location>
</feature>
<dbReference type="InterPro" id="IPR000412">
    <property type="entry name" value="ABC_2_transport"/>
</dbReference>
<gene>
    <name evidence="7" type="ordered locus">Tint_0858</name>
</gene>
<evidence type="ECO:0000256" key="2">
    <source>
        <dbReference type="ARBA" id="ARBA00022692"/>
    </source>
</evidence>
<feature type="transmembrane region" description="Helical" evidence="5">
    <location>
        <begin position="171"/>
        <end position="193"/>
    </location>
</feature>
<evidence type="ECO:0000256" key="4">
    <source>
        <dbReference type="ARBA" id="ARBA00023136"/>
    </source>
</evidence>
<feature type="transmembrane region" description="Helical" evidence="5">
    <location>
        <begin position="222"/>
        <end position="244"/>
    </location>
</feature>
<dbReference type="PANTHER" id="PTHR43332:SF1">
    <property type="entry name" value="TRANSPORT PERMEASE PROTEIN"/>
    <property type="match status" value="1"/>
</dbReference>